<keyword evidence="3" id="KW-0949">S-adenosyl-L-methionine</keyword>
<organism evidence="8 9">
    <name type="scientific">Clostridium disporicum</name>
    <dbReference type="NCBI Taxonomy" id="84024"/>
    <lineage>
        <taxon>Bacteria</taxon>
        <taxon>Bacillati</taxon>
        <taxon>Bacillota</taxon>
        <taxon>Clostridia</taxon>
        <taxon>Eubacteriales</taxon>
        <taxon>Clostridiaceae</taxon>
        <taxon>Clostridium</taxon>
    </lineage>
</organism>
<dbReference type="InterPro" id="IPR000385">
    <property type="entry name" value="MoaA_NifB_PqqE_Fe-S-bd_CS"/>
</dbReference>
<evidence type="ECO:0000256" key="6">
    <source>
        <dbReference type="ARBA" id="ARBA00023014"/>
    </source>
</evidence>
<evidence type="ECO:0000256" key="5">
    <source>
        <dbReference type="ARBA" id="ARBA00023004"/>
    </source>
</evidence>
<name>A0A174IMK3_9CLOT</name>
<dbReference type="EMBL" id="CYZV01000069">
    <property type="protein sequence ID" value="CUO86155.1"/>
    <property type="molecule type" value="Genomic_DNA"/>
</dbReference>
<dbReference type="Pfam" id="PF04055">
    <property type="entry name" value="Radical_SAM"/>
    <property type="match status" value="1"/>
</dbReference>
<dbReference type="SUPFAM" id="SSF102114">
    <property type="entry name" value="Radical SAM enzymes"/>
    <property type="match status" value="1"/>
</dbReference>
<feature type="domain" description="Radical SAM core" evidence="7">
    <location>
        <begin position="1"/>
        <end position="206"/>
    </location>
</feature>
<dbReference type="OrthoDB" id="9805809at2"/>
<keyword evidence="6" id="KW-0411">Iron-sulfur</keyword>
<evidence type="ECO:0000256" key="4">
    <source>
        <dbReference type="ARBA" id="ARBA00022723"/>
    </source>
</evidence>
<dbReference type="GO" id="GO:0003824">
    <property type="term" value="F:catalytic activity"/>
    <property type="evidence" value="ECO:0007669"/>
    <property type="project" value="InterPro"/>
</dbReference>
<keyword evidence="5" id="KW-0408">Iron</keyword>
<dbReference type="PANTHER" id="PTHR43787:SF10">
    <property type="entry name" value="COFACTOR MODIFYING PROTEIN"/>
    <property type="match status" value="1"/>
</dbReference>
<evidence type="ECO:0000313" key="9">
    <source>
        <dbReference type="Proteomes" id="UP000095558"/>
    </source>
</evidence>
<dbReference type="GO" id="GO:0046872">
    <property type="term" value="F:metal ion binding"/>
    <property type="evidence" value="ECO:0007669"/>
    <property type="project" value="UniProtKB-KW"/>
</dbReference>
<proteinExistence type="predicted"/>
<keyword evidence="2" id="KW-0004">4Fe-4S</keyword>
<dbReference type="RefSeq" id="WP_055277959.1">
    <property type="nucleotide sequence ID" value="NZ_CYZV01000069.1"/>
</dbReference>
<dbReference type="SFLD" id="SFLDS00029">
    <property type="entry name" value="Radical_SAM"/>
    <property type="match status" value="1"/>
</dbReference>
<evidence type="ECO:0000313" key="8">
    <source>
        <dbReference type="EMBL" id="CUO86155.1"/>
    </source>
</evidence>
<dbReference type="InterPro" id="IPR058240">
    <property type="entry name" value="rSAM_sf"/>
</dbReference>
<dbReference type="PANTHER" id="PTHR43787">
    <property type="entry name" value="FEMO COFACTOR BIOSYNTHESIS PROTEIN NIFB-RELATED"/>
    <property type="match status" value="1"/>
</dbReference>
<dbReference type="Proteomes" id="UP000095558">
    <property type="component" value="Unassembled WGS sequence"/>
</dbReference>
<keyword evidence="4" id="KW-0479">Metal-binding</keyword>
<gene>
    <name evidence="8" type="ORF">ERS852470_03576</name>
</gene>
<dbReference type="SFLD" id="SFLDG01067">
    <property type="entry name" value="SPASM/twitch_domain_containing"/>
    <property type="match status" value="1"/>
</dbReference>
<protein>
    <submittedName>
        <fullName evidence="8">Radical SAM domain-containing protein</fullName>
    </submittedName>
</protein>
<comment type="cofactor">
    <cofactor evidence="1">
        <name>[4Fe-4S] cluster</name>
        <dbReference type="ChEBI" id="CHEBI:49883"/>
    </cofactor>
</comment>
<evidence type="ECO:0000256" key="3">
    <source>
        <dbReference type="ARBA" id="ARBA00022691"/>
    </source>
</evidence>
<dbReference type="CDD" id="cd21122">
    <property type="entry name" value="SPASM_rSAM"/>
    <property type="match status" value="1"/>
</dbReference>
<dbReference type="CDD" id="cd01335">
    <property type="entry name" value="Radical_SAM"/>
    <property type="match status" value="1"/>
</dbReference>
<evidence type="ECO:0000256" key="1">
    <source>
        <dbReference type="ARBA" id="ARBA00001966"/>
    </source>
</evidence>
<sequence length="291" mass="33921">MRKFKKIYIEITNVCNLSCNFCPKTNRKYKFMNREEFNYIINEIKPYTNHVYFHLMGEPLLNENIEGFFEECHKNELMVNLTTNGTLLNKNSEKLINAKSLRQVNISLHSFEANESNVELYEYINRVTDFINEAREKSDIICAIRLWNMDNEELKGANKLNLEILNLLEKNLNLDFSLAEKLQETHKIKLKDKVYLNMAEKFNWPDISINSIGEEVFCHGLRNQVGILVDGTVVPCCLDSEGTIELGNVFKERFVSILEGKRASDIYNGFSRRVAVEDLCKRCGYATRFKK</sequence>
<dbReference type="InterPro" id="IPR013785">
    <property type="entry name" value="Aldolase_TIM"/>
</dbReference>
<dbReference type="InterPro" id="IPR023885">
    <property type="entry name" value="4Fe4S-binding_SPASM_dom"/>
</dbReference>
<evidence type="ECO:0000256" key="2">
    <source>
        <dbReference type="ARBA" id="ARBA00022485"/>
    </source>
</evidence>
<dbReference type="PROSITE" id="PS01305">
    <property type="entry name" value="MOAA_NIFB_PQQE"/>
    <property type="match status" value="1"/>
</dbReference>
<dbReference type="AlphaFoldDB" id="A0A174IMK3"/>
<accession>A0A174IMK3</accession>
<dbReference type="PROSITE" id="PS51918">
    <property type="entry name" value="RADICAL_SAM"/>
    <property type="match status" value="1"/>
</dbReference>
<dbReference type="InterPro" id="IPR007197">
    <property type="entry name" value="rSAM"/>
</dbReference>
<reference evidence="8 9" key="1">
    <citation type="submission" date="2015-09" db="EMBL/GenBank/DDBJ databases">
        <authorList>
            <consortium name="Pathogen Informatics"/>
        </authorList>
    </citation>
    <scope>NUCLEOTIDE SEQUENCE [LARGE SCALE GENOMIC DNA]</scope>
    <source>
        <strain evidence="8 9">2789STDY5834855</strain>
    </source>
</reference>
<dbReference type="Pfam" id="PF13186">
    <property type="entry name" value="SPASM"/>
    <property type="match status" value="1"/>
</dbReference>
<dbReference type="GO" id="GO:0051539">
    <property type="term" value="F:4 iron, 4 sulfur cluster binding"/>
    <property type="evidence" value="ECO:0007669"/>
    <property type="project" value="UniProtKB-KW"/>
</dbReference>
<evidence type="ECO:0000259" key="7">
    <source>
        <dbReference type="PROSITE" id="PS51918"/>
    </source>
</evidence>
<dbReference type="Gene3D" id="3.20.20.70">
    <property type="entry name" value="Aldolase class I"/>
    <property type="match status" value="1"/>
</dbReference>